<organism evidence="2 3">
    <name type="scientific">Malassezia japonica</name>
    <dbReference type="NCBI Taxonomy" id="223818"/>
    <lineage>
        <taxon>Eukaryota</taxon>
        <taxon>Fungi</taxon>
        <taxon>Dikarya</taxon>
        <taxon>Basidiomycota</taxon>
        <taxon>Ustilaginomycotina</taxon>
        <taxon>Malasseziomycetes</taxon>
        <taxon>Malasseziales</taxon>
        <taxon>Malasseziaceae</taxon>
        <taxon>Malassezia</taxon>
    </lineage>
</organism>
<gene>
    <name evidence="2" type="ORF">MJAP1_000272</name>
</gene>
<name>A0AAF0F301_9BASI</name>
<evidence type="ECO:0000313" key="3">
    <source>
        <dbReference type="Proteomes" id="UP001217754"/>
    </source>
</evidence>
<feature type="region of interest" description="Disordered" evidence="1">
    <location>
        <begin position="258"/>
        <end position="282"/>
    </location>
</feature>
<feature type="compositionally biased region" description="Basic and acidic residues" evidence="1">
    <location>
        <begin position="125"/>
        <end position="134"/>
    </location>
</feature>
<dbReference type="EMBL" id="CP119958">
    <property type="protein sequence ID" value="WFD37328.1"/>
    <property type="molecule type" value="Genomic_DNA"/>
</dbReference>
<feature type="compositionally biased region" description="Basic and acidic residues" evidence="1">
    <location>
        <begin position="143"/>
        <end position="186"/>
    </location>
</feature>
<feature type="compositionally biased region" description="Polar residues" evidence="1">
    <location>
        <begin position="1"/>
        <end position="11"/>
    </location>
</feature>
<protein>
    <submittedName>
        <fullName evidence="2">Uncharacterized protein</fullName>
    </submittedName>
</protein>
<keyword evidence="3" id="KW-1185">Reference proteome</keyword>
<dbReference type="Proteomes" id="UP001217754">
    <property type="component" value="Chromosome 1"/>
</dbReference>
<evidence type="ECO:0000313" key="2">
    <source>
        <dbReference type="EMBL" id="WFD37328.1"/>
    </source>
</evidence>
<evidence type="ECO:0000256" key="1">
    <source>
        <dbReference type="SAM" id="MobiDB-lite"/>
    </source>
</evidence>
<dbReference type="GeneID" id="85223921"/>
<feature type="compositionally biased region" description="Low complexity" evidence="1">
    <location>
        <begin position="273"/>
        <end position="282"/>
    </location>
</feature>
<dbReference type="RefSeq" id="XP_060120225.1">
    <property type="nucleotide sequence ID" value="XM_060264242.1"/>
</dbReference>
<feature type="compositionally biased region" description="Basic and acidic residues" evidence="1">
    <location>
        <begin position="18"/>
        <end position="65"/>
    </location>
</feature>
<sequence length="282" mass="30555">MDAFSSGSELSSADEASGDERMSAPSRAERTEERRARSASNADEKETPQPKRAKLEDRAEAEKPKPKPKPPAATPRATAPTSDDPVNIEAPRQARQAQKPNEPAFGRNMSGWDQLFGPIAATPKPEPRAKDQTPEQRAAAAEARAKAREAEAKQRSAREKEAREKEAQEKEAQARAAREAAAREAARPPPPPRPQDRRPQSVSADELAEHRRRLRPALDGKTPQLDLLASCRVISAFEEAMGHERRHLRASRFGAGLHHLGESKNAGGGAPPNGGEAAPDAK</sequence>
<proteinExistence type="predicted"/>
<feature type="region of interest" description="Disordered" evidence="1">
    <location>
        <begin position="1"/>
        <end position="223"/>
    </location>
</feature>
<reference evidence="2" key="1">
    <citation type="submission" date="2023-03" db="EMBL/GenBank/DDBJ databases">
        <title>Mating type loci evolution in Malassezia.</title>
        <authorList>
            <person name="Coelho M.A."/>
        </authorList>
    </citation>
    <scope>NUCLEOTIDE SEQUENCE</scope>
    <source>
        <strain evidence="2">CBS 9431</strain>
    </source>
</reference>
<accession>A0AAF0F301</accession>
<dbReference type="AlphaFoldDB" id="A0AAF0F301"/>